<sequence length="90" mass="9941">MIDNVIRSEFRLSADCKTQMAQVEEHACTCAKTELTTKADAFKMQTGTCLLADFVAQMRAQFAHAQKDCATNDHINQILDAICGQKDICA</sequence>
<evidence type="ECO:0000313" key="2">
    <source>
        <dbReference type="WBParaSite" id="nRc.2.0.1.t06818-RA"/>
    </source>
</evidence>
<name>A0A915HZF1_ROMCU</name>
<dbReference type="WBParaSite" id="nRc.2.0.1.t06818-RA">
    <property type="protein sequence ID" value="nRc.2.0.1.t06818-RA"/>
    <property type="gene ID" value="nRc.2.0.1.g06818"/>
</dbReference>
<dbReference type="Proteomes" id="UP000887565">
    <property type="component" value="Unplaced"/>
</dbReference>
<reference evidence="2" key="1">
    <citation type="submission" date="2022-11" db="UniProtKB">
        <authorList>
            <consortium name="WormBaseParasite"/>
        </authorList>
    </citation>
    <scope>IDENTIFICATION</scope>
</reference>
<dbReference type="AlphaFoldDB" id="A0A915HZF1"/>
<organism evidence="1 2">
    <name type="scientific">Romanomermis culicivorax</name>
    <name type="common">Nematode worm</name>
    <dbReference type="NCBI Taxonomy" id="13658"/>
    <lineage>
        <taxon>Eukaryota</taxon>
        <taxon>Metazoa</taxon>
        <taxon>Ecdysozoa</taxon>
        <taxon>Nematoda</taxon>
        <taxon>Enoplea</taxon>
        <taxon>Dorylaimia</taxon>
        <taxon>Mermithida</taxon>
        <taxon>Mermithoidea</taxon>
        <taxon>Mermithidae</taxon>
        <taxon>Romanomermis</taxon>
    </lineage>
</organism>
<accession>A0A915HZF1</accession>
<proteinExistence type="predicted"/>
<evidence type="ECO:0000313" key="1">
    <source>
        <dbReference type="Proteomes" id="UP000887565"/>
    </source>
</evidence>
<keyword evidence="1" id="KW-1185">Reference proteome</keyword>
<protein>
    <submittedName>
        <fullName evidence="2">Uncharacterized protein</fullName>
    </submittedName>
</protein>